<gene>
    <name evidence="1" type="ORF">GCM10007420_22920</name>
</gene>
<sequence length="367" mass="40494">MRKGLNYAFLRQAEIAAALAGLGYATDGDVTVKRVVTGLTGSFLALAMLAGPAAALGGAVAESVQTQDQAGVPAEADRQAILAMQGEYAVTFAFNEYLPIAEGYELRPSTETPAREVVIVIADEPGFISLQHLLLVGDREDPTVIKHWRQDWQYEPERLMAYRGFNTWEMEDVSAEDSQGSWSQTVYQVDDSPRYAGLARWEHGPGASTWTPAVSWRPLPRRDATTRDDYDTIAAVNRHTITAWGWTHEQDNSKLALRDGEPRELVREHGINTYRRTELTGVENAHRYWAATADYWAEVRAAWDEIMLADVFTAEDDAEGTLLYGPVLSEGQAVFMGARETEEAFANAAAVIETRVTANGQPADILP</sequence>
<evidence type="ECO:0000313" key="2">
    <source>
        <dbReference type="Proteomes" id="UP000648722"/>
    </source>
</evidence>
<reference evidence="2" key="1">
    <citation type="journal article" date="2019" name="Int. J. Syst. Evol. Microbiol.">
        <title>The Global Catalogue of Microorganisms (GCM) 10K type strain sequencing project: providing services to taxonomists for standard genome sequencing and annotation.</title>
        <authorList>
            <consortium name="The Broad Institute Genomics Platform"/>
            <consortium name="The Broad Institute Genome Sequencing Center for Infectious Disease"/>
            <person name="Wu L."/>
            <person name="Ma J."/>
        </authorList>
    </citation>
    <scope>NUCLEOTIDE SEQUENCE [LARGE SCALE GENOMIC DNA]</scope>
    <source>
        <strain evidence="2">CGMCC 1.12766</strain>
    </source>
</reference>
<dbReference type="Pfam" id="PF20311">
    <property type="entry name" value="DUF6607"/>
    <property type="match status" value="1"/>
</dbReference>
<accession>A0ABQ1XXM1</accession>
<name>A0ABQ1XXM1_9PROT</name>
<evidence type="ECO:0000313" key="1">
    <source>
        <dbReference type="EMBL" id="GGH05876.1"/>
    </source>
</evidence>
<dbReference type="InterPro" id="IPR046715">
    <property type="entry name" value="DUF6607"/>
</dbReference>
<comment type="caution">
    <text evidence="1">The sequence shown here is derived from an EMBL/GenBank/DDBJ whole genome shotgun (WGS) entry which is preliminary data.</text>
</comment>
<organism evidence="1 2">
    <name type="scientific">Glycocaulis albus</name>
    <dbReference type="NCBI Taxonomy" id="1382801"/>
    <lineage>
        <taxon>Bacteria</taxon>
        <taxon>Pseudomonadati</taxon>
        <taxon>Pseudomonadota</taxon>
        <taxon>Alphaproteobacteria</taxon>
        <taxon>Maricaulales</taxon>
        <taxon>Maricaulaceae</taxon>
        <taxon>Glycocaulis</taxon>
    </lineage>
</organism>
<protein>
    <submittedName>
        <fullName evidence="1">Uncharacterized protein</fullName>
    </submittedName>
</protein>
<proteinExistence type="predicted"/>
<dbReference type="RefSeq" id="WP_188452728.1">
    <property type="nucleotide sequence ID" value="NZ_BMFS01000011.1"/>
</dbReference>
<keyword evidence="2" id="KW-1185">Reference proteome</keyword>
<dbReference type="EMBL" id="BMFS01000011">
    <property type="protein sequence ID" value="GGH05876.1"/>
    <property type="molecule type" value="Genomic_DNA"/>
</dbReference>
<dbReference type="Proteomes" id="UP000648722">
    <property type="component" value="Unassembled WGS sequence"/>
</dbReference>